<dbReference type="STRING" id="1223802.SUTH_03531"/>
<keyword evidence="13" id="KW-1185">Reference proteome</keyword>
<evidence type="ECO:0000256" key="10">
    <source>
        <dbReference type="PIRSR" id="PIRSR001589-3"/>
    </source>
</evidence>
<evidence type="ECO:0000256" key="9">
    <source>
        <dbReference type="PIRSR" id="PIRSR001589-2"/>
    </source>
</evidence>
<dbReference type="KEGG" id="shd:SUTH_03531"/>
<evidence type="ECO:0000256" key="4">
    <source>
        <dbReference type="ARBA" id="ARBA00022741"/>
    </source>
</evidence>
<protein>
    <recommendedName>
        <fullName evidence="3">asparagine synthase (glutamine-hydrolyzing)</fullName>
        <ecNumber evidence="3">6.3.5.4</ecNumber>
    </recommendedName>
</protein>
<dbReference type="OrthoDB" id="9763290at2"/>
<feature type="binding site" evidence="9">
    <location>
        <begin position="356"/>
        <end position="357"/>
    </location>
    <ligand>
        <name>ATP</name>
        <dbReference type="ChEBI" id="CHEBI:30616"/>
    </ligand>
</feature>
<dbReference type="GO" id="GO:0005524">
    <property type="term" value="F:ATP binding"/>
    <property type="evidence" value="ECO:0007669"/>
    <property type="project" value="UniProtKB-KW"/>
</dbReference>
<dbReference type="InterPro" id="IPR014729">
    <property type="entry name" value="Rossmann-like_a/b/a_fold"/>
</dbReference>
<keyword evidence="5 9" id="KW-0067">ATP-binding</keyword>
<evidence type="ECO:0000256" key="5">
    <source>
        <dbReference type="ARBA" id="ARBA00022840"/>
    </source>
</evidence>
<keyword evidence="8" id="KW-0061">Asparagine biosynthesis</keyword>
<feature type="binding site" evidence="9">
    <location>
        <position position="95"/>
    </location>
    <ligand>
        <name>L-glutamine</name>
        <dbReference type="ChEBI" id="CHEBI:58359"/>
    </ligand>
</feature>
<dbReference type="Pfam" id="PF13522">
    <property type="entry name" value="GATase_6"/>
    <property type="match status" value="1"/>
</dbReference>
<keyword evidence="4 9" id="KW-0547">Nucleotide-binding</keyword>
<feature type="site" description="Important for beta-aspartyl-AMP intermediate formation" evidence="10">
    <location>
        <position position="358"/>
    </location>
</feature>
<comment type="pathway">
    <text evidence="1">Amino-acid biosynthesis; L-asparagine biosynthesis; L-asparagine from L-aspartate (L-Gln route): step 1/1.</text>
</comment>
<dbReference type="CDD" id="cd00712">
    <property type="entry name" value="AsnB"/>
    <property type="match status" value="1"/>
</dbReference>
<feature type="binding site" evidence="9">
    <location>
        <position position="284"/>
    </location>
    <ligand>
        <name>ATP</name>
        <dbReference type="ChEBI" id="CHEBI:30616"/>
    </ligand>
</feature>
<comment type="similarity">
    <text evidence="2">Belongs to the asparagine synthetase family.</text>
</comment>
<dbReference type="InterPro" id="IPR006426">
    <property type="entry name" value="Asn_synth_AEB"/>
</dbReference>
<dbReference type="InterPro" id="IPR001962">
    <property type="entry name" value="Asn_synthase"/>
</dbReference>
<dbReference type="PANTHER" id="PTHR43284:SF1">
    <property type="entry name" value="ASPARAGINE SYNTHETASE"/>
    <property type="match status" value="1"/>
</dbReference>
<proteinExistence type="inferred from homology"/>
<dbReference type="Proteomes" id="UP000031637">
    <property type="component" value="Chromosome"/>
</dbReference>
<dbReference type="GO" id="GO:0004066">
    <property type="term" value="F:asparagine synthase (glutamine-hydrolyzing) activity"/>
    <property type="evidence" value="ECO:0007669"/>
    <property type="project" value="UniProtKB-EC"/>
</dbReference>
<evidence type="ECO:0000313" key="13">
    <source>
        <dbReference type="Proteomes" id="UP000031637"/>
    </source>
</evidence>
<dbReference type="PIRSF" id="PIRSF001589">
    <property type="entry name" value="Asn_synthetase_glu-h"/>
    <property type="match status" value="1"/>
</dbReference>
<dbReference type="SUPFAM" id="SSF56235">
    <property type="entry name" value="N-terminal nucleophile aminohydrolases (Ntn hydrolases)"/>
    <property type="match status" value="1"/>
</dbReference>
<dbReference type="CDD" id="cd01991">
    <property type="entry name" value="Asn_synthase_B_C"/>
    <property type="match status" value="1"/>
</dbReference>
<accession>W0SKC2</accession>
<evidence type="ECO:0000256" key="7">
    <source>
        <dbReference type="ARBA" id="ARBA00048741"/>
    </source>
</evidence>
<evidence type="ECO:0000256" key="1">
    <source>
        <dbReference type="ARBA" id="ARBA00005187"/>
    </source>
</evidence>
<evidence type="ECO:0000259" key="11">
    <source>
        <dbReference type="PROSITE" id="PS51278"/>
    </source>
</evidence>
<keyword evidence="6 8" id="KW-0315">Glutamine amidotransferase</keyword>
<dbReference type="AlphaFoldDB" id="W0SKC2"/>
<dbReference type="EC" id="6.3.5.4" evidence="3"/>
<dbReference type="RefSeq" id="WP_052473763.1">
    <property type="nucleotide sequence ID" value="NZ_AP012547.1"/>
</dbReference>
<evidence type="ECO:0000256" key="8">
    <source>
        <dbReference type="PIRSR" id="PIRSR001589-1"/>
    </source>
</evidence>
<gene>
    <name evidence="12" type="ORF">SUTH_03531</name>
</gene>
<feature type="active site" description="For GATase activity" evidence="8">
    <location>
        <position position="2"/>
    </location>
</feature>
<reference evidence="12 13" key="1">
    <citation type="journal article" date="2014" name="Syst. Appl. Microbiol.">
        <title>Complete genomes of freshwater sulfur oxidizers Sulfuricella denitrificans skB26 and Sulfuritalea hydrogenivorans sk43H: genetic insights into the sulfur oxidation pathway of betaproteobacteria.</title>
        <authorList>
            <person name="Watanabe T."/>
            <person name="Kojima H."/>
            <person name="Fukui M."/>
        </authorList>
    </citation>
    <scope>NUCLEOTIDE SEQUENCE [LARGE SCALE GENOMIC DNA]</scope>
    <source>
        <strain evidence="12">DSM22779</strain>
    </source>
</reference>
<dbReference type="HOGENOM" id="CLU_014658_3_1_4"/>
<dbReference type="InterPro" id="IPR051786">
    <property type="entry name" value="ASN_synthetase/amidase"/>
</dbReference>
<evidence type="ECO:0000313" key="12">
    <source>
        <dbReference type="EMBL" id="BAO31301.1"/>
    </source>
</evidence>
<dbReference type="NCBIfam" id="TIGR01536">
    <property type="entry name" value="asn_synth_AEB"/>
    <property type="match status" value="1"/>
</dbReference>
<dbReference type="Gene3D" id="3.40.50.620">
    <property type="entry name" value="HUPs"/>
    <property type="match status" value="1"/>
</dbReference>
<dbReference type="InterPro" id="IPR033738">
    <property type="entry name" value="AsnB_N"/>
</dbReference>
<sequence length="611" mass="66311">MCGILLTVGDAFPADFDAALATLRSRGPDAREVLVHGDALLGHARLAVIDLTGGRQPMSAANGRLAMVYNGEIYNFAALRRELEAVGHAFSTRSDSEVLLTGYLHWGEAVVQRLDGMFAFAIHDAQDGSVFLARDRLGIKPLFWGVHAGGLVAASTLAPFFALGAFPRKLDAEGLRDYLAFQTPLAPRTLVRDIHALPPGACLKWRVGAGVAARQWWTIPDATERAPDHETLVAETDSLLAQAVKDQLVADVPLGAFLSGGIDSSLVVHYMALAQASPLKTFSVRFAEAGFDESPAARAVAEQYGTEHHVLDAPQLTAETLAAALADLDQPLADPAYIPTWALSHLTRQHVTVALSGDGGDELFGGYSRFLDTADRHPDTLGKRALRGLLRHGLAPASLTRRALAGPELLLYQRVELGDYPGSRKDLRRYLAPELAAGCRPQATLELWRELASRHGGYDRGALLRADLWTYLSENCLAKTDRASMAHGLEVRVPLLANELQDRMLRLPASVHFDAGGGKALLRALARRHLPQAVWNREKHGFSVPLRANFAGSWRDWCDAQIASAPLIAPWLATGPLAALWQEARQGKGNVRLMYTFAVLLAWLETHALEA</sequence>
<evidence type="ECO:0000256" key="6">
    <source>
        <dbReference type="ARBA" id="ARBA00022962"/>
    </source>
</evidence>
<comment type="catalytic activity">
    <reaction evidence="7">
        <text>L-aspartate + L-glutamine + ATP + H2O = L-asparagine + L-glutamate + AMP + diphosphate + H(+)</text>
        <dbReference type="Rhea" id="RHEA:12228"/>
        <dbReference type="ChEBI" id="CHEBI:15377"/>
        <dbReference type="ChEBI" id="CHEBI:15378"/>
        <dbReference type="ChEBI" id="CHEBI:29985"/>
        <dbReference type="ChEBI" id="CHEBI:29991"/>
        <dbReference type="ChEBI" id="CHEBI:30616"/>
        <dbReference type="ChEBI" id="CHEBI:33019"/>
        <dbReference type="ChEBI" id="CHEBI:58048"/>
        <dbReference type="ChEBI" id="CHEBI:58359"/>
        <dbReference type="ChEBI" id="CHEBI:456215"/>
        <dbReference type="EC" id="6.3.5.4"/>
    </reaction>
</comment>
<evidence type="ECO:0000256" key="3">
    <source>
        <dbReference type="ARBA" id="ARBA00012737"/>
    </source>
</evidence>
<evidence type="ECO:0000256" key="2">
    <source>
        <dbReference type="ARBA" id="ARBA00005752"/>
    </source>
</evidence>
<feature type="domain" description="Glutamine amidotransferase type-2" evidence="11">
    <location>
        <begin position="2"/>
        <end position="208"/>
    </location>
</feature>
<dbReference type="SUPFAM" id="SSF52402">
    <property type="entry name" value="Adenine nucleotide alpha hydrolases-like"/>
    <property type="match status" value="1"/>
</dbReference>
<dbReference type="GO" id="GO:0005829">
    <property type="term" value="C:cytosol"/>
    <property type="evidence" value="ECO:0007669"/>
    <property type="project" value="TreeGrafter"/>
</dbReference>
<dbReference type="PANTHER" id="PTHR43284">
    <property type="entry name" value="ASPARAGINE SYNTHETASE (GLUTAMINE-HYDROLYZING)"/>
    <property type="match status" value="1"/>
</dbReference>
<organism evidence="12 13">
    <name type="scientific">Sulfuritalea hydrogenivorans sk43H</name>
    <dbReference type="NCBI Taxonomy" id="1223802"/>
    <lineage>
        <taxon>Bacteria</taxon>
        <taxon>Pseudomonadati</taxon>
        <taxon>Pseudomonadota</taxon>
        <taxon>Betaproteobacteria</taxon>
        <taxon>Nitrosomonadales</taxon>
        <taxon>Sterolibacteriaceae</taxon>
        <taxon>Sulfuritalea</taxon>
    </lineage>
</organism>
<dbReference type="Gene3D" id="3.60.20.10">
    <property type="entry name" value="Glutamine Phosphoribosylpyrophosphate, subunit 1, domain 1"/>
    <property type="match status" value="1"/>
</dbReference>
<dbReference type="GO" id="GO:0006529">
    <property type="term" value="P:asparagine biosynthetic process"/>
    <property type="evidence" value="ECO:0007669"/>
    <property type="project" value="UniProtKB-KW"/>
</dbReference>
<dbReference type="InterPro" id="IPR029055">
    <property type="entry name" value="Ntn_hydrolases_N"/>
</dbReference>
<dbReference type="EMBL" id="AP012547">
    <property type="protein sequence ID" value="BAO31301.1"/>
    <property type="molecule type" value="Genomic_DNA"/>
</dbReference>
<name>W0SKC2_9PROT</name>
<dbReference type="Pfam" id="PF00733">
    <property type="entry name" value="Asn_synthase"/>
    <property type="match status" value="1"/>
</dbReference>
<dbReference type="PROSITE" id="PS51278">
    <property type="entry name" value="GATASE_TYPE_2"/>
    <property type="match status" value="1"/>
</dbReference>
<keyword evidence="8" id="KW-0028">Amino-acid biosynthesis</keyword>
<dbReference type="InterPro" id="IPR017932">
    <property type="entry name" value="GATase_2_dom"/>
</dbReference>